<keyword evidence="3" id="KW-1185">Reference proteome</keyword>
<dbReference type="EMBL" id="FQUE01000001">
    <property type="protein sequence ID" value="SHE35410.1"/>
    <property type="molecule type" value="Genomic_DNA"/>
</dbReference>
<evidence type="ECO:0000256" key="1">
    <source>
        <dbReference type="SAM" id="MobiDB-lite"/>
    </source>
</evidence>
<reference evidence="3" key="1">
    <citation type="submission" date="2016-11" db="EMBL/GenBank/DDBJ databases">
        <authorList>
            <person name="Varghese N."/>
            <person name="Submissions S."/>
        </authorList>
    </citation>
    <scope>NUCLEOTIDE SEQUENCE [LARGE SCALE GENOMIC DNA]</scope>
    <source>
        <strain evidence="3">DSM 29326</strain>
    </source>
</reference>
<dbReference type="AlphaFoldDB" id="A0A1M4ST48"/>
<name>A0A1M4ST48_LOKAT</name>
<protein>
    <submittedName>
        <fullName evidence="2">Uncharacterized protein</fullName>
    </submittedName>
</protein>
<sequence length="42" mass="4785">MTFIRPDKRLPEAPTIASGTPSSLFSKYSRRRLPWLIQPTPA</sequence>
<accession>A0A1M4ST48</accession>
<organism evidence="2 3">
    <name type="scientific">Loktanella atrilutea</name>
    <dbReference type="NCBI Taxonomy" id="366533"/>
    <lineage>
        <taxon>Bacteria</taxon>
        <taxon>Pseudomonadati</taxon>
        <taxon>Pseudomonadota</taxon>
        <taxon>Alphaproteobacteria</taxon>
        <taxon>Rhodobacterales</taxon>
        <taxon>Roseobacteraceae</taxon>
        <taxon>Loktanella</taxon>
    </lineage>
</organism>
<dbReference type="Proteomes" id="UP000183987">
    <property type="component" value="Unassembled WGS sequence"/>
</dbReference>
<evidence type="ECO:0000313" key="2">
    <source>
        <dbReference type="EMBL" id="SHE35410.1"/>
    </source>
</evidence>
<evidence type="ECO:0000313" key="3">
    <source>
        <dbReference type="Proteomes" id="UP000183987"/>
    </source>
</evidence>
<gene>
    <name evidence="2" type="ORF">SAMN05444339_101131</name>
</gene>
<feature type="region of interest" description="Disordered" evidence="1">
    <location>
        <begin position="1"/>
        <end position="21"/>
    </location>
</feature>
<feature type="compositionally biased region" description="Basic and acidic residues" evidence="1">
    <location>
        <begin position="1"/>
        <end position="11"/>
    </location>
</feature>
<proteinExistence type="predicted"/>